<proteinExistence type="inferred from homology"/>
<keyword evidence="6 8" id="KW-0030">Aminoacyl-tRNA synthetase</keyword>
<accession>A0A7X2T3E3</accession>
<evidence type="ECO:0000256" key="2">
    <source>
        <dbReference type="ARBA" id="ARBA00022741"/>
    </source>
</evidence>
<dbReference type="GO" id="GO:0003723">
    <property type="term" value="F:RNA binding"/>
    <property type="evidence" value="ECO:0007669"/>
    <property type="project" value="UniProtKB-KW"/>
</dbReference>
<evidence type="ECO:0000259" key="10">
    <source>
        <dbReference type="SMART" id="SM00363"/>
    </source>
</evidence>
<evidence type="ECO:0000256" key="4">
    <source>
        <dbReference type="ARBA" id="ARBA00022884"/>
    </source>
</evidence>
<keyword evidence="3 8" id="KW-0067">ATP-binding</keyword>
<evidence type="ECO:0000256" key="7">
    <source>
        <dbReference type="ARBA" id="ARBA00048248"/>
    </source>
</evidence>
<evidence type="ECO:0000256" key="8">
    <source>
        <dbReference type="HAMAP-Rule" id="MF_02006"/>
    </source>
</evidence>
<evidence type="ECO:0000256" key="6">
    <source>
        <dbReference type="ARBA" id="ARBA00023146"/>
    </source>
</evidence>
<dbReference type="Gene3D" id="3.40.50.620">
    <property type="entry name" value="HUPs"/>
    <property type="match status" value="1"/>
</dbReference>
<dbReference type="Pfam" id="PF00579">
    <property type="entry name" value="tRNA-synt_1b"/>
    <property type="match status" value="1"/>
</dbReference>
<dbReference type="PANTHER" id="PTHR11766">
    <property type="entry name" value="TYROSYL-TRNA SYNTHETASE"/>
    <property type="match status" value="1"/>
</dbReference>
<protein>
    <recommendedName>
        <fullName evidence="8">Tyrosine--tRNA ligase</fullName>
        <ecNumber evidence="8">6.1.1.1</ecNumber>
    </recommendedName>
    <alternativeName>
        <fullName evidence="8">Tyrosyl-tRNA synthetase</fullName>
        <shortName evidence="8">TyrRS</shortName>
    </alternativeName>
</protein>
<dbReference type="SUPFAM" id="SSF52374">
    <property type="entry name" value="Nucleotidylyl transferase"/>
    <property type="match status" value="1"/>
</dbReference>
<keyword evidence="1 8" id="KW-0436">Ligase</keyword>
<comment type="subcellular location">
    <subcellularLocation>
        <location evidence="8">Cytoplasm</location>
    </subcellularLocation>
</comment>
<dbReference type="InterPro" id="IPR002307">
    <property type="entry name" value="Tyr-tRNA-ligase"/>
</dbReference>
<dbReference type="PRINTS" id="PR01040">
    <property type="entry name" value="TRNASYNTHTYR"/>
</dbReference>
<dbReference type="InterPro" id="IPR054608">
    <property type="entry name" value="SYY-like_C"/>
</dbReference>
<dbReference type="InterPro" id="IPR002942">
    <property type="entry name" value="S4_RNA-bd"/>
</dbReference>
<keyword evidence="2 8" id="KW-0547">Nucleotide-binding</keyword>
<dbReference type="Pfam" id="PF22421">
    <property type="entry name" value="SYY_C-terminal"/>
    <property type="match status" value="1"/>
</dbReference>
<dbReference type="HAMAP" id="MF_02006">
    <property type="entry name" value="Tyr_tRNA_synth_type1"/>
    <property type="match status" value="1"/>
</dbReference>
<gene>
    <name evidence="8" type="primary">tyrS</name>
    <name evidence="11" type="ORF">FYJ50_00645</name>
</gene>
<keyword evidence="8" id="KW-0963">Cytoplasm</keyword>
<feature type="short sequence motif" description="'KMSKS' region" evidence="8">
    <location>
        <begin position="222"/>
        <end position="226"/>
    </location>
</feature>
<dbReference type="GO" id="GO:0004831">
    <property type="term" value="F:tyrosine-tRNA ligase activity"/>
    <property type="evidence" value="ECO:0007669"/>
    <property type="project" value="UniProtKB-UniRule"/>
</dbReference>
<comment type="function">
    <text evidence="8">Catalyzes the attachment of tyrosine to tRNA(Tyr) in a two-step reaction: tyrosine is first activated by ATP to form Tyr-AMP and then transferred to the acceptor end of tRNA(Tyr).</text>
</comment>
<dbReference type="AlphaFoldDB" id="A0A7X2T3E3"/>
<organism evidence="11 12">
    <name type="scientific">Floccifex porci</name>
    <dbReference type="NCBI Taxonomy" id="2606629"/>
    <lineage>
        <taxon>Bacteria</taxon>
        <taxon>Bacillati</taxon>
        <taxon>Bacillota</taxon>
        <taxon>Erysipelotrichia</taxon>
        <taxon>Erysipelotrichales</taxon>
        <taxon>Erysipelotrichaceae</taxon>
        <taxon>Floccifex</taxon>
    </lineage>
</organism>
<dbReference type="GO" id="GO:0005829">
    <property type="term" value="C:cytosol"/>
    <property type="evidence" value="ECO:0007669"/>
    <property type="project" value="TreeGrafter"/>
</dbReference>
<feature type="short sequence motif" description="'HIGH' region" evidence="8">
    <location>
        <begin position="38"/>
        <end position="47"/>
    </location>
</feature>
<dbReference type="Gene3D" id="1.10.240.10">
    <property type="entry name" value="Tyrosyl-Transfer RNA Synthetase"/>
    <property type="match status" value="1"/>
</dbReference>
<dbReference type="GO" id="GO:0006437">
    <property type="term" value="P:tyrosyl-tRNA aminoacylation"/>
    <property type="evidence" value="ECO:0007669"/>
    <property type="project" value="UniProtKB-UniRule"/>
</dbReference>
<evidence type="ECO:0000256" key="9">
    <source>
        <dbReference type="PROSITE-ProRule" id="PRU00182"/>
    </source>
</evidence>
<dbReference type="SUPFAM" id="SSF55174">
    <property type="entry name" value="Alpha-L RNA-binding motif"/>
    <property type="match status" value="1"/>
</dbReference>
<feature type="domain" description="RNA-binding S4" evidence="10">
    <location>
        <begin position="344"/>
        <end position="406"/>
    </location>
</feature>
<comment type="catalytic activity">
    <reaction evidence="7 8">
        <text>tRNA(Tyr) + L-tyrosine + ATP = L-tyrosyl-tRNA(Tyr) + AMP + diphosphate + H(+)</text>
        <dbReference type="Rhea" id="RHEA:10220"/>
        <dbReference type="Rhea" id="RHEA-COMP:9706"/>
        <dbReference type="Rhea" id="RHEA-COMP:9707"/>
        <dbReference type="ChEBI" id="CHEBI:15378"/>
        <dbReference type="ChEBI" id="CHEBI:30616"/>
        <dbReference type="ChEBI" id="CHEBI:33019"/>
        <dbReference type="ChEBI" id="CHEBI:58315"/>
        <dbReference type="ChEBI" id="CHEBI:78442"/>
        <dbReference type="ChEBI" id="CHEBI:78536"/>
        <dbReference type="ChEBI" id="CHEBI:456215"/>
        <dbReference type="EC" id="6.1.1.1"/>
    </reaction>
</comment>
<dbReference type="NCBIfam" id="TIGR00234">
    <property type="entry name" value="tyrS"/>
    <property type="match status" value="1"/>
</dbReference>
<comment type="subunit">
    <text evidence="8">Homodimer.</text>
</comment>
<feature type="binding site" evidence="8">
    <location>
        <position position="225"/>
    </location>
    <ligand>
        <name>ATP</name>
        <dbReference type="ChEBI" id="CHEBI:30616"/>
    </ligand>
</feature>
<dbReference type="InterPro" id="IPR001412">
    <property type="entry name" value="aa-tRNA-synth_I_CS"/>
</dbReference>
<dbReference type="PROSITE" id="PS00178">
    <property type="entry name" value="AA_TRNA_LIGASE_I"/>
    <property type="match status" value="1"/>
</dbReference>
<keyword evidence="12" id="KW-1185">Reference proteome</keyword>
<keyword evidence="4 9" id="KW-0694">RNA-binding</keyword>
<reference evidence="11 12" key="1">
    <citation type="submission" date="2019-08" db="EMBL/GenBank/DDBJ databases">
        <title>In-depth cultivation of the pig gut microbiome towards novel bacterial diversity and tailored functional studies.</title>
        <authorList>
            <person name="Wylensek D."/>
            <person name="Hitch T.C.A."/>
            <person name="Clavel T."/>
        </authorList>
    </citation>
    <scope>NUCLEOTIDE SEQUENCE [LARGE SCALE GENOMIC DNA]</scope>
    <source>
        <strain evidence="11 12">LKV-178-WT-2G</strain>
    </source>
</reference>
<dbReference type="CDD" id="cd00805">
    <property type="entry name" value="TyrRS_core"/>
    <property type="match status" value="1"/>
</dbReference>
<dbReference type="InterPro" id="IPR024107">
    <property type="entry name" value="Tyr-tRNA-ligase_bac_1"/>
</dbReference>
<dbReference type="InterPro" id="IPR024088">
    <property type="entry name" value="Tyr-tRNA-ligase_bac-type"/>
</dbReference>
<dbReference type="SMART" id="SM00363">
    <property type="entry name" value="S4"/>
    <property type="match status" value="1"/>
</dbReference>
<dbReference type="PANTHER" id="PTHR11766:SF0">
    <property type="entry name" value="TYROSINE--TRNA LIGASE, MITOCHONDRIAL"/>
    <property type="match status" value="1"/>
</dbReference>
<feature type="binding site" evidence="8">
    <location>
        <position position="33"/>
    </location>
    <ligand>
        <name>L-tyrosine</name>
        <dbReference type="ChEBI" id="CHEBI:58315"/>
    </ligand>
</feature>
<dbReference type="FunFam" id="1.10.240.10:FF:000001">
    <property type="entry name" value="Tyrosine--tRNA ligase"/>
    <property type="match status" value="1"/>
</dbReference>
<evidence type="ECO:0000313" key="12">
    <source>
        <dbReference type="Proteomes" id="UP000470082"/>
    </source>
</evidence>
<name>A0A7X2T3E3_9FIRM</name>
<evidence type="ECO:0000313" key="11">
    <source>
        <dbReference type="EMBL" id="MSS00636.1"/>
    </source>
</evidence>
<dbReference type="Proteomes" id="UP000470082">
    <property type="component" value="Unassembled WGS sequence"/>
</dbReference>
<dbReference type="EC" id="6.1.1.1" evidence="8"/>
<keyword evidence="5 8" id="KW-0648">Protein biosynthesis</keyword>
<feature type="binding site" evidence="8">
    <location>
        <position position="160"/>
    </location>
    <ligand>
        <name>L-tyrosine</name>
        <dbReference type="ChEBI" id="CHEBI:58315"/>
    </ligand>
</feature>
<feature type="binding site" evidence="8">
    <location>
        <position position="164"/>
    </location>
    <ligand>
        <name>L-tyrosine</name>
        <dbReference type="ChEBI" id="CHEBI:58315"/>
    </ligand>
</feature>
<comment type="similarity">
    <text evidence="8">Belongs to the class-I aminoacyl-tRNA synthetase family. TyrS type 1 subfamily.</text>
</comment>
<dbReference type="InterPro" id="IPR036986">
    <property type="entry name" value="S4_RNA-bd_sf"/>
</dbReference>
<dbReference type="PROSITE" id="PS50889">
    <property type="entry name" value="S4"/>
    <property type="match status" value="1"/>
</dbReference>
<comment type="caution">
    <text evidence="11">The sequence shown here is derived from an EMBL/GenBank/DDBJ whole genome shotgun (WGS) entry which is preliminary data.</text>
</comment>
<evidence type="ECO:0000256" key="3">
    <source>
        <dbReference type="ARBA" id="ARBA00022840"/>
    </source>
</evidence>
<dbReference type="EMBL" id="VUMM01000001">
    <property type="protein sequence ID" value="MSS00636.1"/>
    <property type="molecule type" value="Genomic_DNA"/>
</dbReference>
<dbReference type="GO" id="GO:0005524">
    <property type="term" value="F:ATP binding"/>
    <property type="evidence" value="ECO:0007669"/>
    <property type="project" value="UniProtKB-UniRule"/>
</dbReference>
<dbReference type="Gene3D" id="3.10.290.10">
    <property type="entry name" value="RNA-binding S4 domain"/>
    <property type="match status" value="1"/>
</dbReference>
<dbReference type="RefSeq" id="WP_154459110.1">
    <property type="nucleotide sequence ID" value="NZ_JAQYTQ010000054.1"/>
</dbReference>
<sequence>MNFFEELKWRGLINDITSPEVEDVINNQKVTFYIGTDPTADSLHIGHYSSLLMAKRLEQHGHHPIMLVGGATGFIGDPKATGERNMLTPEVLKHNFDCLHEQISKLWGFEMVNNLDWTKDMTVIDFLRDFGKFFNVNYMLNKETVKKRLDSGISYTEFSYMILQSLDFLTLYQTKNCVMQIGGQDQWGNITSGLELIRKKCGADVKCYGLTMPLITKADGTKFGKSESGTVWLDPAKTSPYELYQFLFNTEDAKVIEYLKKLTFLSVEEITKLEESLKNEPHKRLAQKALAQEVVRDLHGQEELDSALKITDALFRGNLQNLEAKERLSAVKNMDKIECNADLNLVDFLIQTKIASSKREAREWINGNSISVNGEKIKDVNYIVSLDKAYIENYILIKRGKKNNYCVILK</sequence>
<dbReference type="InterPro" id="IPR014729">
    <property type="entry name" value="Rossmann-like_a/b/a_fold"/>
</dbReference>
<evidence type="ECO:0000256" key="5">
    <source>
        <dbReference type="ARBA" id="ARBA00022917"/>
    </source>
</evidence>
<dbReference type="CDD" id="cd00165">
    <property type="entry name" value="S4"/>
    <property type="match status" value="1"/>
</dbReference>
<evidence type="ECO:0000256" key="1">
    <source>
        <dbReference type="ARBA" id="ARBA00022598"/>
    </source>
</evidence>
<dbReference type="InterPro" id="IPR002305">
    <property type="entry name" value="aa-tRNA-synth_Ic"/>
</dbReference>